<dbReference type="KEGG" id="vra:106758256"/>
<dbReference type="InterPro" id="IPR032675">
    <property type="entry name" value="LRR_dom_sf"/>
</dbReference>
<protein>
    <submittedName>
        <fullName evidence="4">Uncharacterized protein LOC106758256</fullName>
    </submittedName>
</protein>
<evidence type="ECO:0000313" key="4">
    <source>
        <dbReference type="RefSeq" id="XP_014496680.1"/>
    </source>
</evidence>
<reference evidence="3" key="1">
    <citation type="journal article" date="2014" name="Nat. Commun.">
        <title>Genome sequence of mungbean and insights into evolution within Vigna species.</title>
        <authorList>
            <person name="Kang Y.J."/>
            <person name="Kim S.K."/>
            <person name="Kim M.Y."/>
            <person name="Lestari P."/>
            <person name="Kim K.H."/>
            <person name="Ha B.K."/>
            <person name="Jun T.H."/>
            <person name="Hwang W.J."/>
            <person name="Lee T."/>
            <person name="Lee J."/>
            <person name="Shim S."/>
            <person name="Yoon M.Y."/>
            <person name="Jang Y.E."/>
            <person name="Han K.S."/>
            <person name="Taeprayoon P."/>
            <person name="Yoon N."/>
            <person name="Somta P."/>
            <person name="Tanya P."/>
            <person name="Kim K.S."/>
            <person name="Gwag J.G."/>
            <person name="Moon J.K."/>
            <person name="Lee Y.H."/>
            <person name="Park B.S."/>
            <person name="Bombarely A."/>
            <person name="Doyle J.J."/>
            <person name="Jackson S.A."/>
            <person name="Schafleitner R."/>
            <person name="Srinives P."/>
            <person name="Varshney R.K."/>
            <person name="Lee S.H."/>
        </authorList>
    </citation>
    <scope>NUCLEOTIDE SEQUENCE [LARGE SCALE GENOMIC DNA]</scope>
    <source>
        <strain evidence="3">cv. VC1973A</strain>
    </source>
</reference>
<feature type="domain" description="Disease resistance protein At4g27190-like leucine-rich repeats" evidence="2">
    <location>
        <begin position="295"/>
        <end position="404"/>
    </location>
</feature>
<proteinExistence type="predicted"/>
<dbReference type="Proteomes" id="UP000087766">
    <property type="component" value="Chromosome 4"/>
</dbReference>
<evidence type="ECO:0000313" key="3">
    <source>
        <dbReference type="Proteomes" id="UP000087766"/>
    </source>
</evidence>
<gene>
    <name evidence="4" type="primary">LOC106758256</name>
</gene>
<dbReference type="SUPFAM" id="SSF52047">
    <property type="entry name" value="RNI-like"/>
    <property type="match status" value="1"/>
</dbReference>
<evidence type="ECO:0000259" key="2">
    <source>
        <dbReference type="Pfam" id="PF23247"/>
    </source>
</evidence>
<evidence type="ECO:0000256" key="1">
    <source>
        <dbReference type="ARBA" id="ARBA00022821"/>
    </source>
</evidence>
<dbReference type="Gene3D" id="3.80.10.10">
    <property type="entry name" value="Ribonuclease Inhibitor"/>
    <property type="match status" value="3"/>
</dbReference>
<dbReference type="GeneID" id="106758256"/>
<feature type="domain" description="Disease resistance protein At4g27190-like leucine-rich repeats" evidence="2">
    <location>
        <begin position="74"/>
        <end position="226"/>
    </location>
</feature>
<dbReference type="InterPro" id="IPR050905">
    <property type="entry name" value="Plant_NBS-LRR"/>
</dbReference>
<reference evidence="4" key="2">
    <citation type="submission" date="2025-08" db="UniProtKB">
        <authorList>
            <consortium name="RefSeq"/>
        </authorList>
    </citation>
    <scope>IDENTIFICATION</scope>
    <source>
        <tissue evidence="4">Leaf</tissue>
    </source>
</reference>
<keyword evidence="1" id="KW-0611">Plant defense</keyword>
<dbReference type="OrthoDB" id="1430766at2759"/>
<feature type="domain" description="Disease resistance protein At4g27190-like leucine-rich repeats" evidence="2">
    <location>
        <begin position="507"/>
        <end position="654"/>
    </location>
</feature>
<sequence length="705" mass="80955">MKKVHLEDLPNLRSFSCGDVVEWSSLENVVLNNCPRVIKFGLGITKESQLKSILITKNEVQIDPHTKLPYLFQLSDDKLSTITEYNVSSDEEISKMLDNLQRSHFTNLQILRAKNSSMLGEFLEMLMSRSHKLEVINIEQCAVSFLWLFNIYASKAPINFAKLKALTLEKVYEISYIWLYGSPDDIDLGNLQILHIKDVSSLGSIFSSYPADKLYQLKELIVQACEALFAIFGDHSWEVSPRAKLPSLSKVEFTSLPNLRQIYNGHLEFPSLKSLTIETCPLLTKFTTGFADSQHEMLTTDGESFFELNEIVFDSYDKMVCVISSETLQEFTNLKKLFVSHCKELKIVFNIRKQIPSSTQLLQQLCELALIHLPKLICIVNKEILKFYQNLKILQVKQCKSLNLLQVPLKLTNLEIYDCEALNNIIFIKDEEERREKLTFSELKDISLGNLPKLFLVFPSTSEFPSLQTLKIENCSSLRSFVEDSEALTESSITNYFFPRSFSVEKLKELHIINMDVEKLWHSNYPSESFCELQDLSLTNNNKLLTAISSSMIRRFKNLRKLTLAKCELLTEAFDIEDDNLDHKIHEILPQLRVLALIDLIKLKHVWNKEPQVLHFLNLVSLSIVSCGNLRSLFSLSTVKNLRKLNILKLCKCDKIEEVISSDIFEDGNISINFPELEYLVLEDLPMLVVDALGKKMTCHYQGID</sequence>
<dbReference type="PANTHER" id="PTHR33463:SF205">
    <property type="entry name" value="DISEASE RESISTANCE PROTEIN RPS2-LIKE"/>
    <property type="match status" value="1"/>
</dbReference>
<dbReference type="InterPro" id="IPR057135">
    <property type="entry name" value="At4g27190-like_LRR"/>
</dbReference>
<dbReference type="Pfam" id="PF23247">
    <property type="entry name" value="LRR_RPS2"/>
    <property type="match status" value="3"/>
</dbReference>
<name>A0A1S3TSD1_VIGRR</name>
<dbReference type="SUPFAM" id="SSF52058">
    <property type="entry name" value="L domain-like"/>
    <property type="match status" value="1"/>
</dbReference>
<dbReference type="AlphaFoldDB" id="A0A1S3TSD1"/>
<accession>A0A1S3TSD1</accession>
<organism evidence="3 4">
    <name type="scientific">Vigna radiata var. radiata</name>
    <name type="common">Mung bean</name>
    <name type="synonym">Phaseolus aureus</name>
    <dbReference type="NCBI Taxonomy" id="3916"/>
    <lineage>
        <taxon>Eukaryota</taxon>
        <taxon>Viridiplantae</taxon>
        <taxon>Streptophyta</taxon>
        <taxon>Embryophyta</taxon>
        <taxon>Tracheophyta</taxon>
        <taxon>Spermatophyta</taxon>
        <taxon>Magnoliopsida</taxon>
        <taxon>eudicotyledons</taxon>
        <taxon>Gunneridae</taxon>
        <taxon>Pentapetalae</taxon>
        <taxon>rosids</taxon>
        <taxon>fabids</taxon>
        <taxon>Fabales</taxon>
        <taxon>Fabaceae</taxon>
        <taxon>Papilionoideae</taxon>
        <taxon>50 kb inversion clade</taxon>
        <taxon>NPAAA clade</taxon>
        <taxon>indigoferoid/millettioid clade</taxon>
        <taxon>Phaseoleae</taxon>
        <taxon>Vigna</taxon>
    </lineage>
</organism>
<keyword evidence="3" id="KW-1185">Reference proteome</keyword>
<dbReference type="RefSeq" id="XP_014496680.1">
    <property type="nucleotide sequence ID" value="XM_014641194.1"/>
</dbReference>
<dbReference type="PANTHER" id="PTHR33463">
    <property type="entry name" value="NB-ARC DOMAIN-CONTAINING PROTEIN-RELATED"/>
    <property type="match status" value="1"/>
</dbReference>